<feature type="compositionally biased region" description="Basic and acidic residues" evidence="1">
    <location>
        <begin position="960"/>
        <end position="971"/>
    </location>
</feature>
<feature type="non-terminal residue" evidence="3">
    <location>
        <position position="1"/>
    </location>
</feature>
<sequence length="1038" mass="112057">SPSDPPHVGVVSSCDVMARVCHMESVRRTIAGVIGQSKGSPCILEIGASLEQCLSIAVDTPSTPIATEEAIPDKPQASIQKTAAIPLPPCPVESGLPSEWIPGKVFSYVVSLHGDALAQFIYGRQVPGFPAHTVLRSEIAAWLPKDLMADSPHDLCEDDLIPIHLIREMLKAAEYRASTVTVDGQVALMVASPKSWAKKQAMAAMPAKAKKAKRKAVAPKPEVLCYLRGKEIGKKFMASKPPVKIPPAIRDIFEHGPGTFDVEEMALTLRQADTKGAGEAGAFPSVADAVCSPCGLDLQDIYYHRLRLCAYLEQLQDEKDYESYTETCTQPEYDRDDDALWFHNIRALAQGSVKLMKGGQVLYDPYTAAGEQTNVKAYRGRILKTRGSSVCVDFGRDRHPSTDTEGMLAFMANSAPFTAQHFAINNACTEPLLVHRLVPVGKEEEEEETRDGYDMTCSLTSSLGTPEYAEWSESEAQDESESEHSAYGPERSEGEEEEEEVPTLTPPGTDTDLTGLPDGFTPNRRQREAITGAMNASQDGMPYIVFGPPGTGKTTTLVALAILLLSRGARLLLCAPTNAAANVLASSLLESQPDLKEKMLRVASFGCELAGLPESLRDIIPVDMDGMGCTPRNISAYSCIVATCNKGGSLPMKGPKFTHVIVDEAGSGTESELMCALSAYPSASFILSGDPRQLGPVIRNRLSSNVLGYGISMIERLIADPAMDGHVTMLDENYRNHPSILHCSSAMFYGGELKAHGGARADSMLQSGLLRRKGFPMVFAGVKGRAAQTAARRSWYNMAEADVVAGCARTLIVKEGVPASEVAIITPYRLQSLKINDALEDIGIEGVAVGSVESMQGREFDAVIISTVRTNERDMGPEDIRRVLGFVAHAQRLNVSVTRARALLFVVGDAHALLLDTFWRALLCYIQDHGGVCGDRSMHRAIAAAGAAQHTVTSGFTSMDDTHKEQVVSDRAEEETPAQEWTPDDYIPAPFSATENPASVPDSVNSAEQQGATKKGKKKGKKKATLVTDMSDFLYSSR</sequence>
<gene>
    <name evidence="3" type="ORF">KIPB_007875</name>
</gene>
<feature type="compositionally biased region" description="Acidic residues" evidence="1">
    <location>
        <begin position="470"/>
        <end position="481"/>
    </location>
</feature>
<dbReference type="Proteomes" id="UP000265618">
    <property type="component" value="Unassembled WGS sequence"/>
</dbReference>
<dbReference type="GO" id="GO:0005829">
    <property type="term" value="C:cytosol"/>
    <property type="evidence" value="ECO:0007669"/>
    <property type="project" value="TreeGrafter"/>
</dbReference>
<dbReference type="AlphaFoldDB" id="A0A9K3D0Q3"/>
<dbReference type="EMBL" id="BDIP01002310">
    <property type="protein sequence ID" value="GIQ86090.1"/>
    <property type="molecule type" value="Genomic_DNA"/>
</dbReference>
<dbReference type="Pfam" id="PF13087">
    <property type="entry name" value="AAA_12"/>
    <property type="match status" value="1"/>
</dbReference>
<dbReference type="InterPro" id="IPR041679">
    <property type="entry name" value="DNA2/NAM7-like_C"/>
</dbReference>
<dbReference type="SUPFAM" id="SSF52540">
    <property type="entry name" value="P-loop containing nucleoside triphosphate hydrolases"/>
    <property type="match status" value="1"/>
</dbReference>
<accession>A0A9K3D0Q3</accession>
<feature type="compositionally biased region" description="Basic residues" evidence="1">
    <location>
        <begin position="1014"/>
        <end position="1024"/>
    </location>
</feature>
<feature type="compositionally biased region" description="Low complexity" evidence="1">
    <location>
        <begin position="502"/>
        <end position="519"/>
    </location>
</feature>
<dbReference type="InterPro" id="IPR047187">
    <property type="entry name" value="SF1_C_Upf1"/>
</dbReference>
<dbReference type="PANTHER" id="PTHR10887">
    <property type="entry name" value="DNA2/NAM7 HELICASE FAMILY"/>
    <property type="match status" value="1"/>
</dbReference>
<dbReference type="OrthoDB" id="6513042at2759"/>
<feature type="region of interest" description="Disordered" evidence="1">
    <location>
        <begin position="467"/>
        <end position="523"/>
    </location>
</feature>
<feature type="compositionally biased region" description="Polar residues" evidence="1">
    <location>
        <begin position="993"/>
        <end position="1012"/>
    </location>
</feature>
<keyword evidence="4" id="KW-1185">Reference proteome</keyword>
<reference evidence="3 4" key="1">
    <citation type="journal article" date="2018" name="PLoS ONE">
        <title>The draft genome of Kipferlia bialata reveals reductive genome evolution in fornicate parasites.</title>
        <authorList>
            <person name="Tanifuji G."/>
            <person name="Takabayashi S."/>
            <person name="Kume K."/>
            <person name="Takagi M."/>
            <person name="Nakayama T."/>
            <person name="Kamikawa R."/>
            <person name="Inagaki Y."/>
            <person name="Hashimoto T."/>
        </authorList>
    </citation>
    <scope>NUCLEOTIDE SEQUENCE [LARGE SCALE GENOMIC DNA]</scope>
    <source>
        <strain evidence="3">NY0173</strain>
    </source>
</reference>
<proteinExistence type="predicted"/>
<dbReference type="GO" id="GO:0043186">
    <property type="term" value="C:P granule"/>
    <property type="evidence" value="ECO:0007669"/>
    <property type="project" value="TreeGrafter"/>
</dbReference>
<feature type="region of interest" description="Disordered" evidence="1">
    <location>
        <begin position="959"/>
        <end position="1024"/>
    </location>
</feature>
<dbReference type="Pfam" id="PF13604">
    <property type="entry name" value="AAA_30"/>
    <property type="match status" value="1"/>
</dbReference>
<dbReference type="InterPro" id="IPR045055">
    <property type="entry name" value="DNA2/NAM7-like"/>
</dbReference>
<name>A0A9K3D0Q3_9EUKA</name>
<evidence type="ECO:0000256" key="1">
    <source>
        <dbReference type="SAM" id="MobiDB-lite"/>
    </source>
</evidence>
<evidence type="ECO:0000313" key="3">
    <source>
        <dbReference type="EMBL" id="GIQ86090.1"/>
    </source>
</evidence>
<evidence type="ECO:0000259" key="2">
    <source>
        <dbReference type="Pfam" id="PF13087"/>
    </source>
</evidence>
<comment type="caution">
    <text evidence="3">The sequence shown here is derived from an EMBL/GenBank/DDBJ whole genome shotgun (WGS) entry which is preliminary data.</text>
</comment>
<dbReference type="CDD" id="cd18808">
    <property type="entry name" value="SF1_C_Upf1"/>
    <property type="match status" value="1"/>
</dbReference>
<dbReference type="Gene3D" id="3.40.50.300">
    <property type="entry name" value="P-loop containing nucleotide triphosphate hydrolases"/>
    <property type="match status" value="2"/>
</dbReference>
<dbReference type="PANTHER" id="PTHR10887:SF322">
    <property type="entry name" value="HELICASE MOV-10"/>
    <property type="match status" value="1"/>
</dbReference>
<organism evidence="3 4">
    <name type="scientific">Kipferlia bialata</name>
    <dbReference type="NCBI Taxonomy" id="797122"/>
    <lineage>
        <taxon>Eukaryota</taxon>
        <taxon>Metamonada</taxon>
        <taxon>Carpediemonas-like organisms</taxon>
        <taxon>Kipferlia</taxon>
    </lineage>
</organism>
<evidence type="ECO:0000313" key="4">
    <source>
        <dbReference type="Proteomes" id="UP000265618"/>
    </source>
</evidence>
<feature type="domain" description="DNA2/NAM7 helicase-like C-terminal" evidence="2">
    <location>
        <begin position="710"/>
        <end position="910"/>
    </location>
</feature>
<protein>
    <recommendedName>
        <fullName evidence="2">DNA2/NAM7 helicase-like C-terminal domain-containing protein</fullName>
    </recommendedName>
</protein>
<dbReference type="InterPro" id="IPR027417">
    <property type="entry name" value="P-loop_NTPase"/>
</dbReference>
<dbReference type="GO" id="GO:0035194">
    <property type="term" value="P:regulatory ncRNA-mediated post-transcriptional gene silencing"/>
    <property type="evidence" value="ECO:0007669"/>
    <property type="project" value="TreeGrafter"/>
</dbReference>